<name>A0ABN1I6R1_9GAMM</name>
<proteinExistence type="predicted"/>
<sequence length="147" mass="15906">MMRSDLLHLHRRQRGSTLLEALIAMVVVAFGLLGVLALQLYTIKGTQSSHLTSQLTLQAYELFDLMRANRQAALDGAYNDGATGERARWQKQVAAMLGSGSDAKLQRNGRLFTLTITWNDGRGAVLDDQGNASSDATGGTLVLSTEI</sequence>
<dbReference type="InterPro" id="IPR012902">
    <property type="entry name" value="N_methyl_site"/>
</dbReference>
<gene>
    <name evidence="2" type="primary">tppB</name>
    <name evidence="2" type="ORF">GCM10009104_20300</name>
</gene>
<keyword evidence="1" id="KW-0472">Membrane</keyword>
<accession>A0ABN1I6R1</accession>
<evidence type="ECO:0000313" key="3">
    <source>
        <dbReference type="Proteomes" id="UP001499915"/>
    </source>
</evidence>
<keyword evidence="3" id="KW-1185">Reference proteome</keyword>
<reference evidence="2 3" key="1">
    <citation type="journal article" date="2019" name="Int. J. Syst. Evol. Microbiol.">
        <title>The Global Catalogue of Microorganisms (GCM) 10K type strain sequencing project: providing services to taxonomists for standard genome sequencing and annotation.</title>
        <authorList>
            <consortium name="The Broad Institute Genomics Platform"/>
            <consortium name="The Broad Institute Genome Sequencing Center for Infectious Disease"/>
            <person name="Wu L."/>
            <person name="Ma J."/>
        </authorList>
    </citation>
    <scope>NUCLEOTIDE SEQUENCE [LARGE SCALE GENOMIC DNA]</scope>
    <source>
        <strain evidence="2 3">JCM 15134</strain>
    </source>
</reference>
<dbReference type="EMBL" id="BAAAET010000002">
    <property type="protein sequence ID" value="GAA0693009.1"/>
    <property type="molecule type" value="Genomic_DNA"/>
</dbReference>
<protein>
    <submittedName>
        <fullName evidence="2">Type IVa pilus pseudopilin TppB</fullName>
    </submittedName>
</protein>
<organism evidence="2 3">
    <name type="scientific">Marinobacterium maritimum</name>
    <dbReference type="NCBI Taxonomy" id="500162"/>
    <lineage>
        <taxon>Bacteria</taxon>
        <taxon>Pseudomonadati</taxon>
        <taxon>Pseudomonadota</taxon>
        <taxon>Gammaproteobacteria</taxon>
        <taxon>Oceanospirillales</taxon>
        <taxon>Oceanospirillaceae</taxon>
        <taxon>Marinobacterium</taxon>
    </lineage>
</organism>
<evidence type="ECO:0000256" key="1">
    <source>
        <dbReference type="SAM" id="Phobius"/>
    </source>
</evidence>
<keyword evidence="1" id="KW-1133">Transmembrane helix</keyword>
<keyword evidence="1" id="KW-0812">Transmembrane</keyword>
<dbReference type="Pfam" id="PF07963">
    <property type="entry name" value="N_methyl"/>
    <property type="match status" value="1"/>
</dbReference>
<dbReference type="NCBIfam" id="TIGR02523">
    <property type="entry name" value="type_IV_pilV"/>
    <property type="match status" value="1"/>
</dbReference>
<comment type="caution">
    <text evidence="2">The sequence shown here is derived from an EMBL/GenBank/DDBJ whole genome shotgun (WGS) entry which is preliminary data.</text>
</comment>
<evidence type="ECO:0000313" key="2">
    <source>
        <dbReference type="EMBL" id="GAA0693009.1"/>
    </source>
</evidence>
<feature type="transmembrane region" description="Helical" evidence="1">
    <location>
        <begin position="21"/>
        <end position="41"/>
    </location>
</feature>
<dbReference type="RefSeq" id="WP_343805505.1">
    <property type="nucleotide sequence ID" value="NZ_BAAAET010000002.1"/>
</dbReference>
<dbReference type="Proteomes" id="UP001499915">
    <property type="component" value="Unassembled WGS sequence"/>
</dbReference>
<dbReference type="InterPro" id="IPR013362">
    <property type="entry name" value="Pilus_4_PilV"/>
</dbReference>